<dbReference type="HOGENOM" id="CLU_018822_6_2_11"/>
<dbReference type="KEGG" id="pdo:PSDT_1229"/>
<evidence type="ECO:0000259" key="2">
    <source>
        <dbReference type="PROSITE" id="PS50980"/>
    </source>
</evidence>
<evidence type="ECO:0000259" key="3">
    <source>
        <dbReference type="PROSITE" id="PS50989"/>
    </source>
</evidence>
<proteinExistence type="predicted"/>
<dbReference type="GO" id="GO:0004658">
    <property type="term" value="F:propionyl-CoA carboxylase activity"/>
    <property type="evidence" value="ECO:0007669"/>
    <property type="project" value="TreeGrafter"/>
</dbReference>
<dbReference type="PANTHER" id="PTHR43842">
    <property type="entry name" value="PROPIONYL-COA CARBOXYLASE BETA CHAIN"/>
    <property type="match status" value="1"/>
</dbReference>
<dbReference type="SUPFAM" id="SSF52096">
    <property type="entry name" value="ClpP/crotonase"/>
    <property type="match status" value="2"/>
</dbReference>
<evidence type="ECO:0000256" key="1">
    <source>
        <dbReference type="SAM" id="MobiDB-lite"/>
    </source>
</evidence>
<dbReference type="PROSITE" id="PS50980">
    <property type="entry name" value="COA_CT_NTER"/>
    <property type="match status" value="1"/>
</dbReference>
<dbReference type="InterPro" id="IPR029045">
    <property type="entry name" value="ClpP/crotonase-like_dom_sf"/>
</dbReference>
<gene>
    <name evidence="4" type="ORF">HMPREF0620_0362</name>
</gene>
<name>E6K0L9_PARDN</name>
<accession>E6K0L9</accession>
<sequence>MTSTDIPAKTGERSPQEGGDSQGTPDGWEPPALPEASSSIILSGGHQPIRSEIVHAAALASQAEEKARDRQHPKGKYTARERLDLLFDPQTFHEIGRFSGGKINQDVPGAAVITGFGRIMGRTVGVYAQDFSVRGGTMGQAEGHKICHLLDMAMEIKVPVVAIIDSGGARIQEGVQALTQYGRIFRKTCMASGLIPQISLILGPCAGGAVYCPALTDIVIMTKENSYMFVTGPEVVKAATGEHISMADLGGGQVHNEVSGVAHYLGENEADAIDYARTVLSYLPSSCDGQPPLYAYAEGRAEDIAAERIGHIVPENDRQPYDMTEVIRCILDYGEFVPVHELFAQSVVVGFGCIQGRCIGVVANQPSVRAGSLDVESSEKVARFVRLCDAFNLPVVTLVDVPGYKPGSDQEHAGIIRRGAKVIYAYASAQVPLITVILRKAFGGAYIVMGSKAMGADINLAWPNAQIAVLGAQGAVNIIHRKQLRKAKDDGQDVDALRASLVKEYEETTVNANLSLEIGQIDSMIDPEDTRDSIAQALELLKDKKPLPTMDRRHDNQPL</sequence>
<evidence type="ECO:0000313" key="5">
    <source>
        <dbReference type="Proteomes" id="UP000004946"/>
    </source>
</evidence>
<dbReference type="InterPro" id="IPR000438">
    <property type="entry name" value="Acetyl_CoA_COase_Trfase_b_su"/>
</dbReference>
<dbReference type="GO" id="GO:0009317">
    <property type="term" value="C:acetyl-CoA carboxylase complex"/>
    <property type="evidence" value="ECO:0007669"/>
    <property type="project" value="InterPro"/>
</dbReference>
<organism evidence="4 5">
    <name type="scientific">Parascardovia denticolens DSM 10105 = JCM 12538</name>
    <dbReference type="NCBI Taxonomy" id="864564"/>
    <lineage>
        <taxon>Bacteria</taxon>
        <taxon>Bacillati</taxon>
        <taxon>Actinomycetota</taxon>
        <taxon>Actinomycetes</taxon>
        <taxon>Bifidobacteriales</taxon>
        <taxon>Bifidobacteriaceae</taxon>
        <taxon>Parascardovia</taxon>
    </lineage>
</organism>
<dbReference type="PRINTS" id="PR01070">
    <property type="entry name" value="ACCCTRFRASEB"/>
</dbReference>
<dbReference type="PROSITE" id="PS50989">
    <property type="entry name" value="COA_CT_CTER"/>
    <property type="match status" value="1"/>
</dbReference>
<feature type="domain" description="CoA carboxyltransferase N-terminal" evidence="2">
    <location>
        <begin position="43"/>
        <end position="295"/>
    </location>
</feature>
<dbReference type="InterPro" id="IPR051047">
    <property type="entry name" value="AccD/PCCB"/>
</dbReference>
<dbReference type="PATRIC" id="fig|864564.6.peg.1351"/>
<dbReference type="GO" id="GO:0016740">
    <property type="term" value="F:transferase activity"/>
    <property type="evidence" value="ECO:0007669"/>
    <property type="project" value="UniProtKB-KW"/>
</dbReference>
<dbReference type="Gene3D" id="3.90.226.10">
    <property type="entry name" value="2-enoyl-CoA Hydratase, Chain A, domain 1"/>
    <property type="match status" value="2"/>
</dbReference>
<dbReference type="Proteomes" id="UP000004946">
    <property type="component" value="Chromosome"/>
</dbReference>
<dbReference type="eggNOG" id="COG4799">
    <property type="taxonomic scope" value="Bacteria"/>
</dbReference>
<dbReference type="RefSeq" id="WP_006288785.1">
    <property type="nucleotide sequence ID" value="NZ_AP012333.1"/>
</dbReference>
<dbReference type="EMBL" id="AEON01000001">
    <property type="protein sequence ID" value="EFT83357.1"/>
    <property type="molecule type" value="Genomic_DNA"/>
</dbReference>
<evidence type="ECO:0000313" key="4">
    <source>
        <dbReference type="EMBL" id="EFT83357.1"/>
    </source>
</evidence>
<keyword evidence="5" id="KW-1185">Reference proteome</keyword>
<reference evidence="4 5" key="1">
    <citation type="submission" date="2010-12" db="EMBL/GenBank/DDBJ databases">
        <authorList>
            <person name="Muzny D."/>
            <person name="Qin X."/>
            <person name="Buhay C."/>
            <person name="Dugan-Rocha S."/>
            <person name="Ding Y."/>
            <person name="Chen G."/>
            <person name="Hawes A."/>
            <person name="Holder M."/>
            <person name="Jhangiani S."/>
            <person name="Johnson A."/>
            <person name="Khan Z."/>
            <person name="Li Z."/>
            <person name="Liu W."/>
            <person name="Liu X."/>
            <person name="Perez L."/>
            <person name="Shen H."/>
            <person name="Wang Q."/>
            <person name="Watt J."/>
            <person name="Xi L."/>
            <person name="Xin Y."/>
            <person name="Zhou J."/>
            <person name="Deng J."/>
            <person name="Jiang H."/>
            <person name="Liu Y."/>
            <person name="Qu J."/>
            <person name="Song X.-Z."/>
            <person name="Zhang L."/>
            <person name="Villasana D."/>
            <person name="Johnson A."/>
            <person name="Liu J."/>
            <person name="Liyanage D."/>
            <person name="Lorensuhewa L."/>
            <person name="Robinson T."/>
            <person name="Song A."/>
            <person name="Song B.-B."/>
            <person name="Dinh H."/>
            <person name="Thornton R."/>
            <person name="Coyle M."/>
            <person name="Francisco L."/>
            <person name="Jackson L."/>
            <person name="Javaid M."/>
            <person name="Korchina V."/>
            <person name="Kovar C."/>
            <person name="Mata R."/>
            <person name="Mathew T."/>
            <person name="Ngo R."/>
            <person name="Nguyen L."/>
            <person name="Nguyen N."/>
            <person name="Okwuonu G."/>
            <person name="Ongeri F."/>
            <person name="Pham C."/>
            <person name="Simmons D."/>
            <person name="Wilczek-Boney K."/>
            <person name="Hale W."/>
            <person name="Jakkamsetti A."/>
            <person name="Pham P."/>
            <person name="Ruth R."/>
            <person name="San Lucas F."/>
            <person name="Warren J."/>
            <person name="Zhang J."/>
            <person name="Zhao Z."/>
            <person name="Zhou C."/>
            <person name="Zhu D."/>
            <person name="Lee S."/>
            <person name="Bess C."/>
            <person name="Blankenburg K."/>
            <person name="Forbes L."/>
            <person name="Fu Q."/>
            <person name="Gubbala S."/>
            <person name="Hirani K."/>
            <person name="Jayaseelan J.C."/>
            <person name="Lara F."/>
            <person name="Munidasa M."/>
            <person name="Palculict T."/>
            <person name="Patil S."/>
            <person name="Pu L.-L."/>
            <person name="Saada N."/>
            <person name="Tang L."/>
            <person name="Weissenberger G."/>
            <person name="Zhu Y."/>
            <person name="Hemphill L."/>
            <person name="Shang Y."/>
            <person name="Youmans B."/>
            <person name="Ayvaz T."/>
            <person name="Ross M."/>
            <person name="Santibanez J."/>
            <person name="Aqrawi P."/>
            <person name="Gross S."/>
            <person name="Joshi V."/>
            <person name="Fowler G."/>
            <person name="Nazareth L."/>
            <person name="Reid J."/>
            <person name="Worley K."/>
            <person name="Petrosino J."/>
            <person name="Highlander S."/>
            <person name="Gibbs R."/>
        </authorList>
    </citation>
    <scope>NUCLEOTIDE SEQUENCE [LARGE SCALE GENOMIC DNA]</scope>
    <source>
        <strain evidence="4 5">DSM 10105</strain>
    </source>
</reference>
<dbReference type="InterPro" id="IPR034733">
    <property type="entry name" value="AcCoA_carboxyl_beta"/>
</dbReference>
<dbReference type="GO" id="GO:0006633">
    <property type="term" value="P:fatty acid biosynthetic process"/>
    <property type="evidence" value="ECO:0007669"/>
    <property type="project" value="InterPro"/>
</dbReference>
<protein>
    <submittedName>
        <fullName evidence="4">Carboxyl transferase domain protein</fullName>
    </submittedName>
</protein>
<dbReference type="InterPro" id="IPR011762">
    <property type="entry name" value="COA_CT_N"/>
</dbReference>
<dbReference type="Pfam" id="PF01039">
    <property type="entry name" value="Carboxyl_trans"/>
    <property type="match status" value="1"/>
</dbReference>
<dbReference type="AlphaFoldDB" id="E6K0L9"/>
<feature type="domain" description="CoA carboxyltransferase C-terminal" evidence="3">
    <location>
        <begin position="300"/>
        <end position="551"/>
    </location>
</feature>
<dbReference type="GO" id="GO:0003989">
    <property type="term" value="F:acetyl-CoA carboxylase activity"/>
    <property type="evidence" value="ECO:0007669"/>
    <property type="project" value="InterPro"/>
</dbReference>
<feature type="region of interest" description="Disordered" evidence="1">
    <location>
        <begin position="1"/>
        <end position="45"/>
    </location>
</feature>
<keyword evidence="4" id="KW-0808">Transferase</keyword>
<dbReference type="InterPro" id="IPR011763">
    <property type="entry name" value="COA_CT_C"/>
</dbReference>
<comment type="caution">
    <text evidence="4">The sequence shown here is derived from an EMBL/GenBank/DDBJ whole genome shotgun (WGS) entry which is preliminary data.</text>
</comment>
<dbReference type="PANTHER" id="PTHR43842:SF2">
    <property type="entry name" value="PROPIONYL-COA CARBOXYLASE BETA CHAIN, MITOCHONDRIAL"/>
    <property type="match status" value="1"/>
</dbReference>